<reference evidence="2 3" key="1">
    <citation type="journal article" name="Sci. Rep.">
        <title>Genome-scale phylogenetic analyses confirm Olpidium as the closest living zoosporic fungus to the non-flagellated, terrestrial fungi.</title>
        <authorList>
            <person name="Chang Y."/>
            <person name="Rochon D."/>
            <person name="Sekimoto S."/>
            <person name="Wang Y."/>
            <person name="Chovatia M."/>
            <person name="Sandor L."/>
            <person name="Salamov A."/>
            <person name="Grigoriev I.V."/>
            <person name="Stajich J.E."/>
            <person name="Spatafora J.W."/>
        </authorList>
    </citation>
    <scope>NUCLEOTIDE SEQUENCE [LARGE SCALE GENOMIC DNA]</scope>
    <source>
        <strain evidence="2">S191</strain>
    </source>
</reference>
<gene>
    <name evidence="2" type="ORF">BJ554DRAFT_6255</name>
</gene>
<name>A0A8H7ZY06_9FUNG</name>
<accession>A0A8H7ZY06</accession>
<comment type="caution">
    <text evidence="2">The sequence shown here is derived from an EMBL/GenBank/DDBJ whole genome shotgun (WGS) entry which is preliminary data.</text>
</comment>
<evidence type="ECO:0000313" key="2">
    <source>
        <dbReference type="EMBL" id="KAG5461534.1"/>
    </source>
</evidence>
<proteinExistence type="predicted"/>
<evidence type="ECO:0000256" key="1">
    <source>
        <dbReference type="SAM" id="MobiDB-lite"/>
    </source>
</evidence>
<dbReference type="Proteomes" id="UP000673691">
    <property type="component" value="Unassembled WGS sequence"/>
</dbReference>
<sequence>MTTAGGSGPEADVEGYNRHGRAGSSARNRGRQEARRTPARGGGRDFWQLYVFCQASDAVLGHVLARNPGNCWPLSQSVRRGAFETAHGLFFCFEFRPMCRN</sequence>
<dbReference type="AlphaFoldDB" id="A0A8H7ZY06"/>
<keyword evidence="3" id="KW-1185">Reference proteome</keyword>
<organism evidence="2 3">
    <name type="scientific">Olpidium bornovanus</name>
    <dbReference type="NCBI Taxonomy" id="278681"/>
    <lineage>
        <taxon>Eukaryota</taxon>
        <taxon>Fungi</taxon>
        <taxon>Fungi incertae sedis</taxon>
        <taxon>Olpidiomycota</taxon>
        <taxon>Olpidiomycotina</taxon>
        <taxon>Olpidiomycetes</taxon>
        <taxon>Olpidiales</taxon>
        <taxon>Olpidiaceae</taxon>
        <taxon>Olpidium</taxon>
    </lineage>
</organism>
<feature type="region of interest" description="Disordered" evidence="1">
    <location>
        <begin position="1"/>
        <end position="42"/>
    </location>
</feature>
<protein>
    <submittedName>
        <fullName evidence="2">Uncharacterized protein</fullName>
    </submittedName>
</protein>
<evidence type="ECO:0000313" key="3">
    <source>
        <dbReference type="Proteomes" id="UP000673691"/>
    </source>
</evidence>
<dbReference type="EMBL" id="JAEFCI010003496">
    <property type="protein sequence ID" value="KAG5461534.1"/>
    <property type="molecule type" value="Genomic_DNA"/>
</dbReference>